<proteinExistence type="predicted"/>
<evidence type="ECO:0000313" key="1">
    <source>
        <dbReference type="EMBL" id="KAL2745894.1"/>
    </source>
</evidence>
<keyword evidence="2" id="KW-1185">Reference proteome</keyword>
<organism evidence="1 2">
    <name type="scientific">Vespula maculifrons</name>
    <name type="common">Eastern yellow jacket</name>
    <name type="synonym">Wasp</name>
    <dbReference type="NCBI Taxonomy" id="7453"/>
    <lineage>
        <taxon>Eukaryota</taxon>
        <taxon>Metazoa</taxon>
        <taxon>Ecdysozoa</taxon>
        <taxon>Arthropoda</taxon>
        <taxon>Hexapoda</taxon>
        <taxon>Insecta</taxon>
        <taxon>Pterygota</taxon>
        <taxon>Neoptera</taxon>
        <taxon>Endopterygota</taxon>
        <taxon>Hymenoptera</taxon>
        <taxon>Apocrita</taxon>
        <taxon>Aculeata</taxon>
        <taxon>Vespoidea</taxon>
        <taxon>Vespidae</taxon>
        <taxon>Vespinae</taxon>
        <taxon>Vespula</taxon>
    </lineage>
</organism>
<accession>A0ABD2CM45</accession>
<name>A0ABD2CM45_VESMC</name>
<dbReference type="EMBL" id="JAYRBN010000039">
    <property type="protein sequence ID" value="KAL2745894.1"/>
    <property type="molecule type" value="Genomic_DNA"/>
</dbReference>
<dbReference type="Proteomes" id="UP001607303">
    <property type="component" value="Unassembled WGS sequence"/>
</dbReference>
<evidence type="ECO:0000313" key="2">
    <source>
        <dbReference type="Proteomes" id="UP001607303"/>
    </source>
</evidence>
<sequence>MNSDDPTAARCQDIWISRHVAQRGRAFSSRNYRENKSGREGDSFAYTSRLPFRERGFMDEEKMLSIGRLPQCHILRESAVVGAPAPVHIELELGVLVAKLSRLFVDAAAAAAAARRSPCPRRYCDTESKRAREGRSFRN</sequence>
<comment type="caution">
    <text evidence="1">The sequence shown here is derived from an EMBL/GenBank/DDBJ whole genome shotgun (WGS) entry which is preliminary data.</text>
</comment>
<dbReference type="AlphaFoldDB" id="A0ABD2CM45"/>
<reference evidence="1 2" key="1">
    <citation type="journal article" date="2024" name="Ann. Entomol. Soc. Am.">
        <title>Genomic analyses of the southern and eastern yellowjacket wasps (Hymenoptera: Vespidae) reveal evolutionary signatures of social life.</title>
        <authorList>
            <person name="Catto M.A."/>
            <person name="Caine P.B."/>
            <person name="Orr S.E."/>
            <person name="Hunt B.G."/>
            <person name="Goodisman M.A.D."/>
        </authorList>
    </citation>
    <scope>NUCLEOTIDE SEQUENCE [LARGE SCALE GENOMIC DNA]</scope>
    <source>
        <strain evidence="1">232</strain>
        <tissue evidence="1">Head and thorax</tissue>
    </source>
</reference>
<protein>
    <submittedName>
        <fullName evidence="1">Uncharacterized protein</fullName>
    </submittedName>
</protein>
<gene>
    <name evidence="1" type="ORF">V1477_005812</name>
</gene>